<dbReference type="SUPFAM" id="SSF47413">
    <property type="entry name" value="lambda repressor-like DNA-binding domains"/>
    <property type="match status" value="1"/>
</dbReference>
<dbReference type="Proteomes" id="UP000595512">
    <property type="component" value="Chromosome"/>
</dbReference>
<feature type="domain" description="HTH cro/C1-type" evidence="1">
    <location>
        <begin position="31"/>
        <end position="69"/>
    </location>
</feature>
<sequence>MDNNMESKIVIGDKLQHLLTINGLNTASLNKETSIDESTLQDYLNNVKSPTLEDAVQLAKFFNASLDYMIGTSDFILDTWDYDFLAEFLQFSSIKIREHFEDRQNIKVHDRDELDTVLFGLLTYITLSRLGRSFEDLSDDEISIMKASYTEIISIFNSCITMSNQDCFDIKELKALNRNIVEYLFGDYSFVYERVLKG</sequence>
<proteinExistence type="predicted"/>
<reference evidence="2 3" key="1">
    <citation type="submission" date="2020-12" db="EMBL/GenBank/DDBJ databases">
        <title>Taxonomic evaluation of the Bacillus sporothermodurans group of bacteria based on whole genome sequences.</title>
        <authorList>
            <person name="Fiedler G."/>
            <person name="Herbstmann A.-D."/>
            <person name="Doll E."/>
            <person name="Wenning M."/>
            <person name="Brinks E."/>
            <person name="Kabisch J."/>
            <person name="Breitenwieser F."/>
            <person name="Lappann M."/>
            <person name="Boehnlein C."/>
            <person name="Franz C."/>
        </authorList>
    </citation>
    <scope>NUCLEOTIDE SEQUENCE [LARGE SCALE GENOMIC DNA]</scope>
    <source>
        <strain evidence="2 3">DSM 10599</strain>
    </source>
</reference>
<dbReference type="PROSITE" id="PS50943">
    <property type="entry name" value="HTH_CROC1"/>
    <property type="match status" value="1"/>
</dbReference>
<evidence type="ECO:0000259" key="1">
    <source>
        <dbReference type="PROSITE" id="PS50943"/>
    </source>
</evidence>
<name>A0AB37HIE1_9BACI</name>
<evidence type="ECO:0000313" key="3">
    <source>
        <dbReference type="Proteomes" id="UP000595512"/>
    </source>
</evidence>
<dbReference type="Gene3D" id="1.10.260.40">
    <property type="entry name" value="lambda repressor-like DNA-binding domains"/>
    <property type="match status" value="1"/>
</dbReference>
<dbReference type="InterPro" id="IPR010982">
    <property type="entry name" value="Lambda_DNA-bd_dom_sf"/>
</dbReference>
<dbReference type="InterPro" id="IPR001387">
    <property type="entry name" value="Cro/C1-type_HTH"/>
</dbReference>
<gene>
    <name evidence="2" type="ORF">JGZ69_07195</name>
</gene>
<organism evidence="2 3">
    <name type="scientific">Heyndrickxia sporothermodurans</name>
    <dbReference type="NCBI Taxonomy" id="46224"/>
    <lineage>
        <taxon>Bacteria</taxon>
        <taxon>Bacillati</taxon>
        <taxon>Bacillota</taxon>
        <taxon>Bacilli</taxon>
        <taxon>Bacillales</taxon>
        <taxon>Bacillaceae</taxon>
        <taxon>Heyndrickxia</taxon>
    </lineage>
</organism>
<dbReference type="GO" id="GO:0003677">
    <property type="term" value="F:DNA binding"/>
    <property type="evidence" value="ECO:0007669"/>
    <property type="project" value="InterPro"/>
</dbReference>
<protein>
    <submittedName>
        <fullName evidence="2">Helix-turn-helix transcriptional regulator</fullName>
    </submittedName>
</protein>
<dbReference type="RefSeq" id="WP_165797735.1">
    <property type="nucleotide sequence ID" value="NZ_CP066701.1"/>
</dbReference>
<dbReference type="KEGG" id="hspo:JGZ69_07195"/>
<evidence type="ECO:0000313" key="2">
    <source>
        <dbReference type="EMBL" id="QQX26610.1"/>
    </source>
</evidence>
<dbReference type="Pfam" id="PF01381">
    <property type="entry name" value="HTH_3"/>
    <property type="match status" value="1"/>
</dbReference>
<dbReference type="CDD" id="cd00093">
    <property type="entry name" value="HTH_XRE"/>
    <property type="match status" value="1"/>
</dbReference>
<dbReference type="EMBL" id="CP066701">
    <property type="protein sequence ID" value="QQX26610.1"/>
    <property type="molecule type" value="Genomic_DNA"/>
</dbReference>
<accession>A0AB37HIE1</accession>
<dbReference type="AlphaFoldDB" id="A0AB37HIE1"/>